<gene>
    <name evidence="11" type="primary">OR</name>
</gene>
<evidence type="ECO:0000256" key="7">
    <source>
        <dbReference type="ARBA" id="ARBA00023136"/>
    </source>
</evidence>
<evidence type="ECO:0000256" key="1">
    <source>
        <dbReference type="ARBA" id="ARBA00004651"/>
    </source>
</evidence>
<dbReference type="GO" id="GO:0005549">
    <property type="term" value="F:odorant binding"/>
    <property type="evidence" value="ECO:0007669"/>
    <property type="project" value="InterPro"/>
</dbReference>
<comment type="similarity">
    <text evidence="10">Belongs to the insect chemoreceptor superfamily. Heteromeric odorant receptor channel (TC 1.A.69) family.</text>
</comment>
<sequence length="396" mass="46604">MRPLRQIDCFKVNMKFWKLLAVWPPNDLQSYYRYYQMFFTAFILLNNLLATVNFIFLPRQLDMFIDEMIFYFTELAVTSKFLTFLFMHEKIVKILSVLESDMFQPESENGLKTIDKAKKFNVRYFKIVAAVSATAHISHIVPPILLHFILHVKLELPVCNFSFLSDDTKQKFIYPLYEFQALYMQSQVLFNISIDTFFLGLLIYAIAQLDILNDNFRKVTGKNQIVTRADDSIERAEKENTIKKLNDSIIHYGELWQFCFLVQDVFSITLFVQFSVASCIICVVLFRFTLPAPWQYFIFLGSYMFIMILQILVPCWFGTRIQDKSQQLSQAVYDCDWTAESRYFKSSLRLFVERANKPLSITAGKMFPLSLTSFTSIMNSSYSFFTLLRHMQSRQN</sequence>
<evidence type="ECO:0000256" key="8">
    <source>
        <dbReference type="ARBA" id="ARBA00023170"/>
    </source>
</evidence>
<dbReference type="Pfam" id="PF02949">
    <property type="entry name" value="7tm_6"/>
    <property type="match status" value="1"/>
</dbReference>
<keyword evidence="7 10" id="KW-0472">Membrane</keyword>
<comment type="subcellular location">
    <subcellularLocation>
        <location evidence="1 10">Cell membrane</location>
        <topology evidence="1 10">Multi-pass membrane protein</topology>
    </subcellularLocation>
</comment>
<name>A0A0V0J0Z4_CYDPO</name>
<dbReference type="EMBL" id="GDKB01000043">
    <property type="protein sequence ID" value="JAP38453.1"/>
    <property type="molecule type" value="Transcribed_RNA"/>
</dbReference>
<evidence type="ECO:0000256" key="6">
    <source>
        <dbReference type="ARBA" id="ARBA00022989"/>
    </source>
</evidence>
<dbReference type="AlphaFoldDB" id="A0A0V0J0Z4"/>
<keyword evidence="9 10" id="KW-0807">Transducer</keyword>
<keyword evidence="8 10" id="KW-0675">Receptor</keyword>
<evidence type="ECO:0000256" key="5">
    <source>
        <dbReference type="ARBA" id="ARBA00022725"/>
    </source>
</evidence>
<organism evidence="11">
    <name type="scientific">Cydia pomonella</name>
    <name type="common">Codling moth</name>
    <dbReference type="NCBI Taxonomy" id="82600"/>
    <lineage>
        <taxon>Eukaryota</taxon>
        <taxon>Metazoa</taxon>
        <taxon>Ecdysozoa</taxon>
        <taxon>Arthropoda</taxon>
        <taxon>Hexapoda</taxon>
        <taxon>Insecta</taxon>
        <taxon>Pterygota</taxon>
        <taxon>Neoptera</taxon>
        <taxon>Endopterygota</taxon>
        <taxon>Lepidoptera</taxon>
        <taxon>Glossata</taxon>
        <taxon>Ditrysia</taxon>
        <taxon>Tortricoidea</taxon>
        <taxon>Tortricidae</taxon>
        <taxon>Olethreutinae</taxon>
        <taxon>Grapholitini</taxon>
        <taxon>Cydia</taxon>
    </lineage>
</organism>
<keyword evidence="3 10" id="KW-0716">Sensory transduction</keyword>
<evidence type="ECO:0000313" key="11">
    <source>
        <dbReference type="EMBL" id="JAP38453.1"/>
    </source>
</evidence>
<evidence type="ECO:0000256" key="2">
    <source>
        <dbReference type="ARBA" id="ARBA00022475"/>
    </source>
</evidence>
<evidence type="ECO:0000256" key="9">
    <source>
        <dbReference type="ARBA" id="ARBA00023224"/>
    </source>
</evidence>
<keyword evidence="4 10" id="KW-0812">Transmembrane</keyword>
<evidence type="ECO:0000256" key="10">
    <source>
        <dbReference type="RuleBase" id="RU351113"/>
    </source>
</evidence>
<keyword evidence="6 10" id="KW-1133">Transmembrane helix</keyword>
<dbReference type="PANTHER" id="PTHR21137:SF35">
    <property type="entry name" value="ODORANT RECEPTOR 19A-RELATED"/>
    <property type="match status" value="1"/>
</dbReference>
<feature type="transmembrane region" description="Helical" evidence="10">
    <location>
        <begin position="68"/>
        <end position="87"/>
    </location>
</feature>
<dbReference type="GO" id="GO:0004984">
    <property type="term" value="F:olfactory receptor activity"/>
    <property type="evidence" value="ECO:0007669"/>
    <property type="project" value="InterPro"/>
</dbReference>
<keyword evidence="2" id="KW-1003">Cell membrane</keyword>
<evidence type="ECO:0000256" key="3">
    <source>
        <dbReference type="ARBA" id="ARBA00022606"/>
    </source>
</evidence>
<feature type="transmembrane region" description="Helical" evidence="10">
    <location>
        <begin position="188"/>
        <end position="207"/>
    </location>
</feature>
<proteinExistence type="inferred from homology"/>
<protein>
    <recommendedName>
        <fullName evidence="10">Odorant receptor</fullName>
    </recommendedName>
</protein>
<feature type="transmembrane region" description="Helical" evidence="10">
    <location>
        <begin position="37"/>
        <end position="56"/>
    </location>
</feature>
<feature type="transmembrane region" description="Helical" evidence="10">
    <location>
        <begin position="294"/>
        <end position="317"/>
    </location>
</feature>
<dbReference type="PANTHER" id="PTHR21137">
    <property type="entry name" value="ODORANT RECEPTOR"/>
    <property type="match status" value="1"/>
</dbReference>
<accession>A0A0V0J0Z4</accession>
<dbReference type="GO" id="GO:0007165">
    <property type="term" value="P:signal transduction"/>
    <property type="evidence" value="ECO:0007669"/>
    <property type="project" value="UniProtKB-KW"/>
</dbReference>
<keyword evidence="5 10" id="KW-0552">Olfaction</keyword>
<comment type="caution">
    <text evidence="10">Lacks conserved residue(s) required for the propagation of feature annotation.</text>
</comment>
<evidence type="ECO:0000256" key="4">
    <source>
        <dbReference type="ARBA" id="ARBA00022692"/>
    </source>
</evidence>
<dbReference type="GO" id="GO:0005886">
    <property type="term" value="C:plasma membrane"/>
    <property type="evidence" value="ECO:0007669"/>
    <property type="project" value="UniProtKB-SubCell"/>
</dbReference>
<reference evidence="11" key="1">
    <citation type="journal article" date="2016" name="Sci. Rep.">
        <title>The chemosensory receptors of codling moth Cydia pomonella-expression in larvae and adults.</title>
        <authorList>
            <person name="Walker W.B.III."/>
            <person name="Gonzalez F."/>
            <person name="Garczynski S.F."/>
            <person name="Witzgall P."/>
        </authorList>
    </citation>
    <scope>NUCLEOTIDE SEQUENCE</scope>
</reference>
<dbReference type="InterPro" id="IPR004117">
    <property type="entry name" value="7tm6_olfct_rcpt"/>
</dbReference>
<feature type="transmembrane region" description="Helical" evidence="10">
    <location>
        <begin position="265"/>
        <end position="288"/>
    </location>
</feature>